<dbReference type="InterPro" id="IPR001611">
    <property type="entry name" value="Leu-rich_rpt"/>
</dbReference>
<evidence type="ECO:0000313" key="1">
    <source>
        <dbReference type="EMBL" id="KAA3673041.1"/>
    </source>
</evidence>
<reference evidence="1 2" key="1">
    <citation type="journal article" date="2019" name="Gigascience">
        <title>Whole-genome sequence of the oriental lung fluke Paragonimus westermani.</title>
        <authorList>
            <person name="Oey H."/>
            <person name="Zakrzewski M."/>
            <person name="Narain K."/>
            <person name="Devi K.R."/>
            <person name="Agatsuma T."/>
            <person name="Nawaratna S."/>
            <person name="Gobert G.N."/>
            <person name="Jones M.K."/>
            <person name="Ragan M.A."/>
            <person name="McManus D.P."/>
            <person name="Krause L."/>
        </authorList>
    </citation>
    <scope>NUCLEOTIDE SEQUENCE [LARGE SCALE GENOMIC DNA]</scope>
    <source>
        <strain evidence="1 2">IND2009</strain>
    </source>
</reference>
<accession>A0A5J4NBK6</accession>
<keyword evidence="2" id="KW-1185">Reference proteome</keyword>
<sequence>MNFEVNFGRNETLQPVTNIHIKVLRQAQQTGILNLSNRNLTYLPSNVWELNKPLPPEEGADVIDLDRSSDGPRWWETQPISRLILTSNLLTTLSGDGLIKLDTLTHLDVRDNRLSDLPSEIGELVNLKSLVLR</sequence>
<organism evidence="1 2">
    <name type="scientific">Paragonimus westermani</name>
    <dbReference type="NCBI Taxonomy" id="34504"/>
    <lineage>
        <taxon>Eukaryota</taxon>
        <taxon>Metazoa</taxon>
        <taxon>Spiralia</taxon>
        <taxon>Lophotrochozoa</taxon>
        <taxon>Platyhelminthes</taxon>
        <taxon>Trematoda</taxon>
        <taxon>Digenea</taxon>
        <taxon>Plagiorchiida</taxon>
        <taxon>Troglotremata</taxon>
        <taxon>Troglotrematidae</taxon>
        <taxon>Paragonimus</taxon>
    </lineage>
</organism>
<name>A0A5J4NBK6_9TREM</name>
<gene>
    <name evidence="1" type="ORF">DEA37_0003695</name>
</gene>
<protein>
    <recommendedName>
        <fullName evidence="3">Leucine-rich repeat-containing protein 40</fullName>
    </recommendedName>
</protein>
<evidence type="ECO:0008006" key="3">
    <source>
        <dbReference type="Google" id="ProtNLM"/>
    </source>
</evidence>
<dbReference type="InterPro" id="IPR032675">
    <property type="entry name" value="LRR_dom_sf"/>
</dbReference>
<evidence type="ECO:0000313" key="2">
    <source>
        <dbReference type="Proteomes" id="UP000324629"/>
    </source>
</evidence>
<dbReference type="SUPFAM" id="SSF52058">
    <property type="entry name" value="L domain-like"/>
    <property type="match status" value="1"/>
</dbReference>
<comment type="caution">
    <text evidence="1">The sequence shown here is derived from an EMBL/GenBank/DDBJ whole genome shotgun (WGS) entry which is preliminary data.</text>
</comment>
<dbReference type="AlphaFoldDB" id="A0A5J4NBK6"/>
<dbReference type="EMBL" id="QNGE01004284">
    <property type="protein sequence ID" value="KAA3673041.1"/>
    <property type="molecule type" value="Genomic_DNA"/>
</dbReference>
<proteinExistence type="predicted"/>
<dbReference type="Gene3D" id="3.80.10.10">
    <property type="entry name" value="Ribonuclease Inhibitor"/>
    <property type="match status" value="1"/>
</dbReference>
<dbReference type="PROSITE" id="PS51450">
    <property type="entry name" value="LRR"/>
    <property type="match status" value="1"/>
</dbReference>
<dbReference type="Proteomes" id="UP000324629">
    <property type="component" value="Unassembled WGS sequence"/>
</dbReference>